<evidence type="ECO:0000256" key="1">
    <source>
        <dbReference type="SAM" id="SignalP"/>
    </source>
</evidence>
<dbReference type="InterPro" id="IPR041577">
    <property type="entry name" value="RT_RNaseH_2"/>
</dbReference>
<dbReference type="Proteomes" id="UP001188597">
    <property type="component" value="Unassembled WGS sequence"/>
</dbReference>
<evidence type="ECO:0000313" key="3">
    <source>
        <dbReference type="EMBL" id="KAK3028740.1"/>
    </source>
</evidence>
<dbReference type="SUPFAM" id="SSF53098">
    <property type="entry name" value="Ribonuclease H-like"/>
    <property type="match status" value="1"/>
</dbReference>
<dbReference type="Gene3D" id="3.30.420.10">
    <property type="entry name" value="Ribonuclease H-like superfamily/Ribonuclease H"/>
    <property type="match status" value="1"/>
</dbReference>
<dbReference type="Pfam" id="PF00665">
    <property type="entry name" value="rve"/>
    <property type="match status" value="1"/>
</dbReference>
<dbReference type="GO" id="GO:0004519">
    <property type="term" value="F:endonuclease activity"/>
    <property type="evidence" value="ECO:0007669"/>
    <property type="project" value="UniProtKB-KW"/>
</dbReference>
<dbReference type="PANTHER" id="PTHR48475">
    <property type="entry name" value="RIBONUCLEASE H"/>
    <property type="match status" value="1"/>
</dbReference>
<dbReference type="InterPro" id="IPR041588">
    <property type="entry name" value="Integrase_H2C2"/>
</dbReference>
<dbReference type="Gene3D" id="1.10.340.70">
    <property type="match status" value="1"/>
</dbReference>
<feature type="domain" description="Integrase catalytic" evidence="2">
    <location>
        <begin position="160"/>
        <end position="319"/>
    </location>
</feature>
<protein>
    <recommendedName>
        <fullName evidence="2">Integrase catalytic domain-containing protein</fullName>
    </recommendedName>
</protein>
<dbReference type="InterPro" id="IPR043502">
    <property type="entry name" value="DNA/RNA_pol_sf"/>
</dbReference>
<dbReference type="GO" id="GO:0003676">
    <property type="term" value="F:nucleic acid binding"/>
    <property type="evidence" value="ECO:0007669"/>
    <property type="project" value="InterPro"/>
</dbReference>
<evidence type="ECO:0000259" key="2">
    <source>
        <dbReference type="PROSITE" id="PS50994"/>
    </source>
</evidence>
<dbReference type="AlphaFoldDB" id="A0AA89B5M9"/>
<dbReference type="InterPro" id="IPR012337">
    <property type="entry name" value="RNaseH-like_sf"/>
</dbReference>
<dbReference type="EMBL" id="JAVXUP010000405">
    <property type="protein sequence ID" value="KAK3028740.1"/>
    <property type="molecule type" value="Genomic_DNA"/>
</dbReference>
<dbReference type="Pfam" id="PF17921">
    <property type="entry name" value="Integrase_H2C2"/>
    <property type="match status" value="1"/>
</dbReference>
<sequence length="378" mass="43264">MLFLYLAVTNFTVSAVLVREQDNKHFPIYCVSKVLQGAELLYPTTKKLAFALLMAARKLRLYFQSPRYAVVENVLYKRSLTLPYLRCLTPTEADYALREVHEGICGQHLEGRALAHKVLRQGYYWPTMQHDALEYTKKCDACQCFASIPKQAPNPLTMMKSPIPFAMWGVDILGPFPPASAQRKFIIVAIDNFTKWVEVEALATITEKKCEDFFWRAVICRFGIPRVLITDYGKQFNNTTFHTFCTNLNIEHRYTSVVHPQTNGQTEVTNRTLLQGLKKKLDGAKGLWVEELPKILWAYHTTTCTATCETPFNLAFGTEALIPLEIGLPSIRLIIYNPDTNDDALRGNLDLLNEKRDQAAMRLVAYQHRVAKFFDKRI</sequence>
<reference evidence="3" key="1">
    <citation type="submission" date="2022-12" db="EMBL/GenBank/DDBJ databases">
        <title>Draft genome assemblies for two species of Escallonia (Escalloniales).</title>
        <authorList>
            <person name="Chanderbali A."/>
            <person name="Dervinis C."/>
            <person name="Anghel I."/>
            <person name="Soltis D."/>
            <person name="Soltis P."/>
            <person name="Zapata F."/>
        </authorList>
    </citation>
    <scope>NUCLEOTIDE SEQUENCE</scope>
    <source>
        <strain evidence="3">UCBG64.0493</strain>
        <tissue evidence="3">Leaf</tissue>
    </source>
</reference>
<feature type="signal peptide" evidence="1">
    <location>
        <begin position="1"/>
        <end position="15"/>
    </location>
</feature>
<comment type="caution">
    <text evidence="3">The sequence shown here is derived from an EMBL/GenBank/DDBJ whole genome shotgun (WGS) entry which is preliminary data.</text>
</comment>
<dbReference type="GO" id="GO:0015074">
    <property type="term" value="P:DNA integration"/>
    <property type="evidence" value="ECO:0007669"/>
    <property type="project" value="InterPro"/>
</dbReference>
<gene>
    <name evidence="3" type="ORF">RJ639_037763</name>
</gene>
<dbReference type="PROSITE" id="PS50994">
    <property type="entry name" value="INTEGRASE"/>
    <property type="match status" value="1"/>
</dbReference>
<dbReference type="InterPro" id="IPR001584">
    <property type="entry name" value="Integrase_cat-core"/>
</dbReference>
<keyword evidence="4" id="KW-1185">Reference proteome</keyword>
<organism evidence="3 4">
    <name type="scientific">Escallonia herrerae</name>
    <dbReference type="NCBI Taxonomy" id="1293975"/>
    <lineage>
        <taxon>Eukaryota</taxon>
        <taxon>Viridiplantae</taxon>
        <taxon>Streptophyta</taxon>
        <taxon>Embryophyta</taxon>
        <taxon>Tracheophyta</taxon>
        <taxon>Spermatophyta</taxon>
        <taxon>Magnoliopsida</taxon>
        <taxon>eudicotyledons</taxon>
        <taxon>Gunneridae</taxon>
        <taxon>Pentapetalae</taxon>
        <taxon>asterids</taxon>
        <taxon>campanulids</taxon>
        <taxon>Escalloniales</taxon>
        <taxon>Escalloniaceae</taxon>
        <taxon>Escallonia</taxon>
    </lineage>
</organism>
<keyword evidence="1" id="KW-0732">Signal</keyword>
<dbReference type="GO" id="GO:0016787">
    <property type="term" value="F:hydrolase activity"/>
    <property type="evidence" value="ECO:0007669"/>
    <property type="project" value="UniProtKB-KW"/>
</dbReference>
<dbReference type="GO" id="GO:0003964">
    <property type="term" value="F:RNA-directed DNA polymerase activity"/>
    <property type="evidence" value="ECO:0007669"/>
    <property type="project" value="UniProtKB-KW"/>
</dbReference>
<evidence type="ECO:0000313" key="4">
    <source>
        <dbReference type="Proteomes" id="UP001188597"/>
    </source>
</evidence>
<feature type="chain" id="PRO_5041707424" description="Integrase catalytic domain-containing protein" evidence="1">
    <location>
        <begin position="16"/>
        <end position="378"/>
    </location>
</feature>
<accession>A0AA89B5M9</accession>
<dbReference type="PANTHER" id="PTHR48475:SF2">
    <property type="entry name" value="RIBONUCLEASE H"/>
    <property type="match status" value="1"/>
</dbReference>
<dbReference type="InterPro" id="IPR036397">
    <property type="entry name" value="RNaseH_sf"/>
</dbReference>
<proteinExistence type="predicted"/>
<dbReference type="SUPFAM" id="SSF56672">
    <property type="entry name" value="DNA/RNA polymerases"/>
    <property type="match status" value="1"/>
</dbReference>
<name>A0AA89B5M9_9ASTE</name>
<dbReference type="Pfam" id="PF17919">
    <property type="entry name" value="RT_RNaseH_2"/>
    <property type="match status" value="1"/>
</dbReference>